<keyword evidence="3" id="KW-1185">Reference proteome</keyword>
<proteinExistence type="predicted"/>
<evidence type="ECO:0000313" key="3">
    <source>
        <dbReference type="Proteomes" id="UP000196158"/>
    </source>
</evidence>
<dbReference type="OrthoDB" id="4035795at2759"/>
<dbReference type="Proteomes" id="UP000196158">
    <property type="component" value="Unassembled WGS sequence"/>
</dbReference>
<sequence>MEDTIDDYLRTLRTQLENKIVFLKQSRDSLKKLRREYKDEDPQEIDPETWKTFMKKPVMYVEKSDPIGLSLTDIDVHLQNETSLDWVELMAGKDMDYRATLRESINNQRNLNKDLSSLIRLLEQGDLGTEELENIPVASNLMDQNRKLWDSLELFTKEVLCKDEKNKIAIDSLLRRLVKFDPLLTISDFRVSQESGRLYRLLLKANLVDLVIQADNSTDSYVRLIDFTDNDLS</sequence>
<organism evidence="2 3">
    <name type="scientific">Maudiozyma saulgeensis</name>
    <dbReference type="NCBI Taxonomy" id="1789683"/>
    <lineage>
        <taxon>Eukaryota</taxon>
        <taxon>Fungi</taxon>
        <taxon>Dikarya</taxon>
        <taxon>Ascomycota</taxon>
        <taxon>Saccharomycotina</taxon>
        <taxon>Saccharomycetes</taxon>
        <taxon>Saccharomycetales</taxon>
        <taxon>Saccharomycetaceae</taxon>
        <taxon>Maudiozyma</taxon>
    </lineage>
</organism>
<dbReference type="AlphaFoldDB" id="A0A1X7R956"/>
<reference evidence="2 3" key="1">
    <citation type="submission" date="2017-04" db="EMBL/GenBank/DDBJ databases">
        <authorList>
            <person name="Afonso C.L."/>
            <person name="Miller P.J."/>
            <person name="Scott M.A."/>
            <person name="Spackman E."/>
            <person name="Goraichik I."/>
            <person name="Dimitrov K.M."/>
            <person name="Suarez D.L."/>
            <person name="Swayne D.E."/>
        </authorList>
    </citation>
    <scope>NUCLEOTIDE SEQUENCE [LARGE SCALE GENOMIC DNA]</scope>
</reference>
<feature type="coiled-coil region" evidence="1">
    <location>
        <begin position="13"/>
        <end position="40"/>
    </location>
</feature>
<dbReference type="STRING" id="1789683.A0A1X7R956"/>
<accession>A0A1X7R956</accession>
<evidence type="ECO:0000313" key="2">
    <source>
        <dbReference type="EMBL" id="SMN21989.1"/>
    </source>
</evidence>
<dbReference type="EMBL" id="FXLY01000009">
    <property type="protein sequence ID" value="SMN21989.1"/>
    <property type="molecule type" value="Genomic_DNA"/>
</dbReference>
<dbReference type="CDD" id="cd22646">
    <property type="entry name" value="MCM22_CTD"/>
    <property type="match status" value="1"/>
</dbReference>
<keyword evidence="1" id="KW-0175">Coiled coil</keyword>
<evidence type="ECO:0000256" key="1">
    <source>
        <dbReference type="SAM" id="Coils"/>
    </source>
</evidence>
<gene>
    <name evidence="2" type="ORF">KASA_0J03465G</name>
</gene>
<protein>
    <submittedName>
        <fullName evidence="2">Similar to Saccharomyces cerevisiae YJR135C MCM22 Protein involved in minichromosome maintenance</fullName>
    </submittedName>
</protein>
<name>A0A1X7R956_9SACH</name>